<feature type="compositionally biased region" description="Basic and acidic residues" evidence="4">
    <location>
        <begin position="569"/>
        <end position="584"/>
    </location>
</feature>
<dbReference type="PRINTS" id="PR00723">
    <property type="entry name" value="SUBTILISIN"/>
</dbReference>
<evidence type="ECO:0000256" key="2">
    <source>
        <dbReference type="ARBA" id="ARBA00022801"/>
    </source>
</evidence>
<dbReference type="InterPro" id="IPR000209">
    <property type="entry name" value="Peptidase_S8/S53_dom"/>
</dbReference>
<feature type="compositionally biased region" description="Low complexity" evidence="4">
    <location>
        <begin position="551"/>
        <end position="566"/>
    </location>
</feature>
<dbReference type="AlphaFoldDB" id="A0AAD9YLL6"/>
<evidence type="ECO:0000313" key="6">
    <source>
        <dbReference type="EMBL" id="KAK2770521.1"/>
    </source>
</evidence>
<dbReference type="GO" id="GO:0006508">
    <property type="term" value="P:proteolysis"/>
    <property type="evidence" value="ECO:0007669"/>
    <property type="project" value="UniProtKB-KW"/>
</dbReference>
<accession>A0AAD9YLL6</accession>
<evidence type="ECO:0000256" key="4">
    <source>
        <dbReference type="SAM" id="MobiDB-lite"/>
    </source>
</evidence>
<feature type="domain" description="Peptidase S8/S53" evidence="5">
    <location>
        <begin position="810"/>
        <end position="1050"/>
    </location>
</feature>
<dbReference type="SUPFAM" id="SSF48403">
    <property type="entry name" value="Ankyrin repeat"/>
    <property type="match status" value="1"/>
</dbReference>
<feature type="region of interest" description="Disordered" evidence="4">
    <location>
        <begin position="364"/>
        <end position="393"/>
    </location>
</feature>
<keyword evidence="1 6" id="KW-0645">Protease</keyword>
<dbReference type="GO" id="GO:0004252">
    <property type="term" value="F:serine-type endopeptidase activity"/>
    <property type="evidence" value="ECO:0007669"/>
    <property type="project" value="InterPro"/>
</dbReference>
<dbReference type="Proteomes" id="UP001281614">
    <property type="component" value="Unassembled WGS sequence"/>
</dbReference>
<reference evidence="6" key="1">
    <citation type="submission" date="2023-02" db="EMBL/GenBank/DDBJ databases">
        <title>Colletotrichum kahawae CIFC_Que2 genome sequencing and assembly.</title>
        <authorList>
            <person name="Baroncelli R."/>
        </authorList>
    </citation>
    <scope>NUCLEOTIDE SEQUENCE</scope>
    <source>
        <strain evidence="6">CIFC_Que2</strain>
    </source>
</reference>
<feature type="compositionally biased region" description="Polar residues" evidence="4">
    <location>
        <begin position="311"/>
        <end position="321"/>
    </location>
</feature>
<sequence>MDDWDVDSPPPIEVLDITGSLDAPSEDGNVDDQLFEDENSSEWYSLPLHEKWEDVVKRLIEKEVRWDDDEQHDQEWKPGVRALDPRERESLAAFNDRNTVCPTVLHRLADNFNNDDFNKLPPMTQVKIARAQATADYPDEPVLTRAFTNRNNDFIRFVIKHFSKDHLPDLVDDKDSNGSNCLHYVFKRHLPEAVDDFIKVRSGRKLPRSQDAITSEITNTLHYLDALIRVAKPQCVVAADSDGNTPMHYAMAYRVCRLPTANYKKLALQLIEVGNKSKDVRSRQFNNAQESPYLYFERTRREFITQNLRPRTNQKPTQAMVASSIAKRPERGNMSKPREHETGPAQRNVARAENGSSMIHAMMKKPTGDSQESAKPSAAPRTLPAALQHTNGNKRDIEALRAAAADKFSMTSLARRETAGLINESEDANLPRASSPALGPTSKPVKTRAEHTKEDIGKKNLEEPKEDYPSCVNSAEDVRQQLKLHYIRNKPDLEAKELLYGRIASDKNLSFDATNSKRKTSKELADLVNMLANPGNFDDTLSYVSLPVLSDSAENSNSNPSPTSASYDANERRQRVTSSHDNKPMGRNSAVAVFDKLAEFGVRKIIRLIVEEDPNLPPHTDVAIERAIRGWDSLDPDNKRKYPEIAVEIWDWRKFDLSTDVIGFASPKVSDVNLYWRGNQTVLKGWASEDGIPRLFSDSEKTLKAVNIHWSPGFETEKRCESLLADLKRQVEKRTSKLVDKNKRGVKIETKRLVASKTTDGGGLSHLGGLMPGNLNAPPDHGWIESMKTFRQALMTLHDNLPSGRVPERVKVALIDDGVDRANLNAYRNQVEVRGMSYWTSFMGTSLQNPSWYQSTHGHGTIMANSIIRLNPWVSLYAMRIQDESNIGSRNEVNVYIHPGSAARTIEDAIILKVDIISISWTIHNLATSNTKPPGGRNGGAIEALKTAINRAREHGILIFCSASDDIKKKGADTLPYTQAKDYIFRIGAADAYGWSDKLTEDHRTIDYFLPGNQVADDVNPRLNLAEELKYRDGSSIATAFAAGLASLLLYLVNLVKIHHTDHTSNAQRLKKYGDLLRTRDGLKKAFENIITDENYRDKKFLPVWDLFGSRAKEILDKSKDIGSKWDLLDELCTKLAA</sequence>
<feature type="region of interest" description="Disordered" evidence="4">
    <location>
        <begin position="422"/>
        <end position="470"/>
    </location>
</feature>
<dbReference type="Pfam" id="PF00082">
    <property type="entry name" value="Peptidase_S8"/>
    <property type="match status" value="1"/>
</dbReference>
<dbReference type="EMBL" id="VYYT01000094">
    <property type="protein sequence ID" value="KAK2770521.1"/>
    <property type="molecule type" value="Genomic_DNA"/>
</dbReference>
<dbReference type="SUPFAM" id="SSF52743">
    <property type="entry name" value="Subtilisin-like"/>
    <property type="match status" value="1"/>
</dbReference>
<organism evidence="6 7">
    <name type="scientific">Colletotrichum kahawae</name>
    <name type="common">Coffee berry disease fungus</name>
    <dbReference type="NCBI Taxonomy" id="34407"/>
    <lineage>
        <taxon>Eukaryota</taxon>
        <taxon>Fungi</taxon>
        <taxon>Dikarya</taxon>
        <taxon>Ascomycota</taxon>
        <taxon>Pezizomycotina</taxon>
        <taxon>Sordariomycetes</taxon>
        <taxon>Hypocreomycetidae</taxon>
        <taxon>Glomerellales</taxon>
        <taxon>Glomerellaceae</taxon>
        <taxon>Colletotrichum</taxon>
        <taxon>Colletotrichum gloeosporioides species complex</taxon>
    </lineage>
</organism>
<feature type="region of interest" description="Disordered" evidence="4">
    <location>
        <begin position="551"/>
        <end position="585"/>
    </location>
</feature>
<feature type="region of interest" description="Disordered" evidence="4">
    <location>
        <begin position="1"/>
        <end position="33"/>
    </location>
</feature>
<feature type="compositionally biased region" description="Basic and acidic residues" evidence="4">
    <location>
        <begin position="327"/>
        <end position="342"/>
    </location>
</feature>
<dbReference type="InterPro" id="IPR015500">
    <property type="entry name" value="Peptidase_S8_subtilisin-rel"/>
</dbReference>
<evidence type="ECO:0000256" key="1">
    <source>
        <dbReference type="ARBA" id="ARBA00022670"/>
    </source>
</evidence>
<dbReference type="Gene3D" id="1.25.40.20">
    <property type="entry name" value="Ankyrin repeat-containing domain"/>
    <property type="match status" value="1"/>
</dbReference>
<comment type="caution">
    <text evidence="6">The sequence shown here is derived from an EMBL/GenBank/DDBJ whole genome shotgun (WGS) entry which is preliminary data.</text>
</comment>
<proteinExistence type="predicted"/>
<keyword evidence="7" id="KW-1185">Reference proteome</keyword>
<protein>
    <submittedName>
        <fullName evidence="6">Intracellular serine protease</fullName>
    </submittedName>
</protein>
<name>A0AAD9YLL6_COLKA</name>
<evidence type="ECO:0000256" key="3">
    <source>
        <dbReference type="ARBA" id="ARBA00022825"/>
    </source>
</evidence>
<feature type="compositionally biased region" description="Basic and acidic residues" evidence="4">
    <location>
        <begin position="447"/>
        <end position="468"/>
    </location>
</feature>
<dbReference type="InterPro" id="IPR036770">
    <property type="entry name" value="Ankyrin_rpt-contain_sf"/>
</dbReference>
<dbReference type="Gene3D" id="3.40.50.200">
    <property type="entry name" value="Peptidase S8/S53 domain"/>
    <property type="match status" value="1"/>
</dbReference>
<gene>
    <name evidence="6" type="ORF">CKAH01_14709</name>
</gene>
<keyword evidence="2" id="KW-0378">Hydrolase</keyword>
<feature type="region of interest" description="Disordered" evidence="4">
    <location>
        <begin position="311"/>
        <end position="350"/>
    </location>
</feature>
<feature type="compositionally biased region" description="Acidic residues" evidence="4">
    <location>
        <begin position="24"/>
        <end position="33"/>
    </location>
</feature>
<evidence type="ECO:0000313" key="7">
    <source>
        <dbReference type="Proteomes" id="UP001281614"/>
    </source>
</evidence>
<evidence type="ECO:0000259" key="5">
    <source>
        <dbReference type="Pfam" id="PF00082"/>
    </source>
</evidence>
<keyword evidence="3" id="KW-0720">Serine protease</keyword>
<dbReference type="InterPro" id="IPR036852">
    <property type="entry name" value="Peptidase_S8/S53_dom_sf"/>
</dbReference>